<dbReference type="EMBL" id="JALNTZ010000007">
    <property type="protein sequence ID" value="KAJ3646743.1"/>
    <property type="molecule type" value="Genomic_DNA"/>
</dbReference>
<reference evidence="1" key="1">
    <citation type="journal article" date="2023" name="G3 (Bethesda)">
        <title>Whole genome assemblies of Zophobas morio and Tenebrio molitor.</title>
        <authorList>
            <person name="Kaur S."/>
            <person name="Stinson S.A."/>
            <person name="diCenzo G.C."/>
        </authorList>
    </citation>
    <scope>NUCLEOTIDE SEQUENCE</scope>
    <source>
        <strain evidence="1">QUZm001</strain>
    </source>
</reference>
<proteinExistence type="predicted"/>
<evidence type="ECO:0000313" key="1">
    <source>
        <dbReference type="EMBL" id="KAJ3646743.1"/>
    </source>
</evidence>
<evidence type="ECO:0000313" key="2">
    <source>
        <dbReference type="Proteomes" id="UP001168821"/>
    </source>
</evidence>
<organism evidence="1 2">
    <name type="scientific">Zophobas morio</name>
    <dbReference type="NCBI Taxonomy" id="2755281"/>
    <lineage>
        <taxon>Eukaryota</taxon>
        <taxon>Metazoa</taxon>
        <taxon>Ecdysozoa</taxon>
        <taxon>Arthropoda</taxon>
        <taxon>Hexapoda</taxon>
        <taxon>Insecta</taxon>
        <taxon>Pterygota</taxon>
        <taxon>Neoptera</taxon>
        <taxon>Endopterygota</taxon>
        <taxon>Coleoptera</taxon>
        <taxon>Polyphaga</taxon>
        <taxon>Cucujiformia</taxon>
        <taxon>Tenebrionidae</taxon>
        <taxon>Zophobas</taxon>
    </lineage>
</organism>
<accession>A0AA38I030</accession>
<keyword evidence="2" id="KW-1185">Reference proteome</keyword>
<name>A0AA38I030_9CUCU</name>
<gene>
    <name evidence="1" type="ORF">Zmor_024317</name>
</gene>
<comment type="caution">
    <text evidence="1">The sequence shown here is derived from an EMBL/GenBank/DDBJ whole genome shotgun (WGS) entry which is preliminary data.</text>
</comment>
<dbReference type="AlphaFoldDB" id="A0AA38I030"/>
<protein>
    <submittedName>
        <fullName evidence="1">Uncharacterized protein</fullName>
    </submittedName>
</protein>
<dbReference type="Proteomes" id="UP001168821">
    <property type="component" value="Unassembled WGS sequence"/>
</dbReference>
<sequence>MHALPLRGSRNHTLLFGNNKRRHILSSGLLSLIPSLCGLGEPPNACHTRRTILSLQQDDLNTGDRTISASVLAKSTLKRAELFRIFQKLPSGSLHSRASQWAAVFGKKLSVLPHSSLCNRQS</sequence>